<keyword evidence="3 8" id="KW-0498">Mitosis</keyword>
<evidence type="ECO:0000256" key="5">
    <source>
        <dbReference type="ARBA" id="ARBA00022912"/>
    </source>
</evidence>
<dbReference type="InterPro" id="IPR036873">
    <property type="entry name" value="Rhodanese-like_dom_sf"/>
</dbReference>
<comment type="function">
    <text evidence="8">Tyrosine protein phosphatase which functions as a dosage-dependent inducer of mitotic progression.</text>
</comment>
<name>T1ISL8_STRMM</name>
<dbReference type="GO" id="GO:0110032">
    <property type="term" value="P:positive regulation of G2/MI transition of meiotic cell cycle"/>
    <property type="evidence" value="ECO:0007669"/>
    <property type="project" value="TreeGrafter"/>
</dbReference>
<keyword evidence="6 8" id="KW-0131">Cell cycle</keyword>
<evidence type="ECO:0000256" key="6">
    <source>
        <dbReference type="ARBA" id="ARBA00023306"/>
    </source>
</evidence>
<dbReference type="CDD" id="cd01530">
    <property type="entry name" value="Cdc25"/>
    <property type="match status" value="1"/>
</dbReference>
<protein>
    <recommendedName>
        <fullName evidence="8">M-phase inducer phosphatase</fullName>
        <ecNumber evidence="8">3.1.3.48</ecNumber>
    </recommendedName>
</protein>
<dbReference type="HOGENOM" id="CLU_585710_0_0_1"/>
<dbReference type="Gene3D" id="3.40.250.10">
    <property type="entry name" value="Rhodanese-like domain"/>
    <property type="match status" value="1"/>
</dbReference>
<evidence type="ECO:0000313" key="11">
    <source>
        <dbReference type="Proteomes" id="UP000014500"/>
    </source>
</evidence>
<dbReference type="Pfam" id="PF00581">
    <property type="entry name" value="Rhodanese"/>
    <property type="match status" value="1"/>
</dbReference>
<dbReference type="GO" id="GO:0005737">
    <property type="term" value="C:cytoplasm"/>
    <property type="evidence" value="ECO:0007669"/>
    <property type="project" value="TreeGrafter"/>
</dbReference>
<evidence type="ECO:0000256" key="7">
    <source>
        <dbReference type="ARBA" id="ARBA00051722"/>
    </source>
</evidence>
<dbReference type="GO" id="GO:0005634">
    <property type="term" value="C:nucleus"/>
    <property type="evidence" value="ECO:0007669"/>
    <property type="project" value="TreeGrafter"/>
</dbReference>
<dbReference type="STRING" id="126957.T1ISL8"/>
<feature type="domain" description="Rhodanese" evidence="9">
    <location>
        <begin position="225"/>
        <end position="329"/>
    </location>
</feature>
<dbReference type="Proteomes" id="UP000014500">
    <property type="component" value="Unassembled WGS sequence"/>
</dbReference>
<keyword evidence="5 8" id="KW-0904">Protein phosphatase</keyword>
<keyword evidence="4 8" id="KW-0378">Hydrolase</keyword>
<dbReference type="InterPro" id="IPR001763">
    <property type="entry name" value="Rhodanese-like_dom"/>
</dbReference>
<dbReference type="EMBL" id="JH431441">
    <property type="status" value="NOT_ANNOTATED_CDS"/>
    <property type="molecule type" value="Genomic_DNA"/>
</dbReference>
<evidence type="ECO:0000259" key="9">
    <source>
        <dbReference type="PROSITE" id="PS50206"/>
    </source>
</evidence>
<organism evidence="10 11">
    <name type="scientific">Strigamia maritima</name>
    <name type="common">European centipede</name>
    <name type="synonym">Geophilus maritimus</name>
    <dbReference type="NCBI Taxonomy" id="126957"/>
    <lineage>
        <taxon>Eukaryota</taxon>
        <taxon>Metazoa</taxon>
        <taxon>Ecdysozoa</taxon>
        <taxon>Arthropoda</taxon>
        <taxon>Myriapoda</taxon>
        <taxon>Chilopoda</taxon>
        <taxon>Pleurostigmophora</taxon>
        <taxon>Geophilomorpha</taxon>
        <taxon>Linotaeniidae</taxon>
        <taxon>Strigamia</taxon>
    </lineage>
</organism>
<comment type="similarity">
    <text evidence="1 8">Belongs to the MPI phosphatase family.</text>
</comment>
<reference evidence="10" key="2">
    <citation type="submission" date="2015-02" db="UniProtKB">
        <authorList>
            <consortium name="EnsemblMetazoa"/>
        </authorList>
    </citation>
    <scope>IDENTIFICATION</scope>
</reference>
<dbReference type="PANTHER" id="PTHR10828:SF76">
    <property type="entry name" value="M-PHASE INDUCER PHOSPHATASE"/>
    <property type="match status" value="1"/>
</dbReference>
<evidence type="ECO:0000313" key="10">
    <source>
        <dbReference type="EnsemblMetazoa" id="SMAR004098-PA"/>
    </source>
</evidence>
<dbReference type="PANTHER" id="PTHR10828">
    <property type="entry name" value="M-PHASE INDUCER PHOSPHATASE DUAL SPECIFICITY PHOSPHATASE CDC25"/>
    <property type="match status" value="1"/>
</dbReference>
<evidence type="ECO:0000256" key="3">
    <source>
        <dbReference type="ARBA" id="ARBA00022776"/>
    </source>
</evidence>
<dbReference type="SUPFAM" id="SSF52821">
    <property type="entry name" value="Rhodanese/Cell cycle control phosphatase"/>
    <property type="match status" value="1"/>
</dbReference>
<dbReference type="PROSITE" id="PS50206">
    <property type="entry name" value="RHODANESE_3"/>
    <property type="match status" value="1"/>
</dbReference>
<evidence type="ECO:0000256" key="8">
    <source>
        <dbReference type="RuleBase" id="RU368028"/>
    </source>
</evidence>
<dbReference type="SMART" id="SM00450">
    <property type="entry name" value="RHOD"/>
    <property type="match status" value="1"/>
</dbReference>
<proteinExistence type="inferred from homology"/>
<accession>T1ISL8</accession>
<dbReference type="GO" id="GO:0010971">
    <property type="term" value="P:positive regulation of G2/M transition of mitotic cell cycle"/>
    <property type="evidence" value="ECO:0007669"/>
    <property type="project" value="TreeGrafter"/>
</dbReference>
<dbReference type="EnsemblMetazoa" id="SMAR004098-RA">
    <property type="protein sequence ID" value="SMAR004098-PA"/>
    <property type="gene ID" value="SMAR004098"/>
</dbReference>
<dbReference type="GO" id="GO:0000086">
    <property type="term" value="P:G2/M transition of mitotic cell cycle"/>
    <property type="evidence" value="ECO:0007669"/>
    <property type="project" value="TreeGrafter"/>
</dbReference>
<evidence type="ECO:0000256" key="2">
    <source>
        <dbReference type="ARBA" id="ARBA00022618"/>
    </source>
</evidence>
<dbReference type="GO" id="GO:0051301">
    <property type="term" value="P:cell division"/>
    <property type="evidence" value="ECO:0007669"/>
    <property type="project" value="UniProtKB-UniRule"/>
</dbReference>
<reference evidence="11" key="1">
    <citation type="submission" date="2011-05" db="EMBL/GenBank/DDBJ databases">
        <authorList>
            <person name="Richards S.R."/>
            <person name="Qu J."/>
            <person name="Jiang H."/>
            <person name="Jhangiani S.N."/>
            <person name="Agravi P."/>
            <person name="Goodspeed R."/>
            <person name="Gross S."/>
            <person name="Mandapat C."/>
            <person name="Jackson L."/>
            <person name="Mathew T."/>
            <person name="Pu L."/>
            <person name="Thornton R."/>
            <person name="Saada N."/>
            <person name="Wilczek-Boney K.B."/>
            <person name="Lee S."/>
            <person name="Kovar C."/>
            <person name="Wu Y."/>
            <person name="Scherer S.E."/>
            <person name="Worley K.C."/>
            <person name="Muzny D.M."/>
            <person name="Gibbs R."/>
        </authorList>
    </citation>
    <scope>NUCLEOTIDE SEQUENCE</scope>
    <source>
        <strain evidence="11">Brora</strain>
    </source>
</reference>
<keyword evidence="2 8" id="KW-0132">Cell division</keyword>
<dbReference type="FunFam" id="3.40.250.10:FF:000021">
    <property type="entry name" value="M-phase inducer phosphatase cdc-25.2"/>
    <property type="match status" value="1"/>
</dbReference>
<evidence type="ECO:0000256" key="4">
    <source>
        <dbReference type="ARBA" id="ARBA00022801"/>
    </source>
</evidence>
<dbReference type="PRINTS" id="PR00716">
    <property type="entry name" value="MPIPHPHTASE"/>
</dbReference>
<keyword evidence="11" id="KW-1185">Reference proteome</keyword>
<evidence type="ECO:0000256" key="1">
    <source>
        <dbReference type="ARBA" id="ARBA00011065"/>
    </source>
</evidence>
<comment type="catalytic activity">
    <reaction evidence="7 8">
        <text>O-phospho-L-tyrosyl-[protein] + H2O = L-tyrosyl-[protein] + phosphate</text>
        <dbReference type="Rhea" id="RHEA:10684"/>
        <dbReference type="Rhea" id="RHEA-COMP:10136"/>
        <dbReference type="Rhea" id="RHEA-COMP:20101"/>
        <dbReference type="ChEBI" id="CHEBI:15377"/>
        <dbReference type="ChEBI" id="CHEBI:43474"/>
        <dbReference type="ChEBI" id="CHEBI:46858"/>
        <dbReference type="ChEBI" id="CHEBI:61978"/>
        <dbReference type="EC" id="3.1.3.48"/>
    </reaction>
</comment>
<sequence length="409" mass="47446">MSSNNKIKLRSPYLSLNFDDCMSTPKRRISWSPKICTSIVEEICDSAFGTPEMNRKSLELNDSFCTNFELSPLLKENEDDFAWSNGWDSEFTNNTPKSISQLLEKPLVNSESKTEKRSKIATKKPINVLDTNNDTPRRKSKEKKAFSLIGRRKPSVLIDKFNRGYSESEKISIMNAVQISSEDPDLIGDFTRPHALPLIAGKHEDMKSISIETMRRVLNGDFHSRVKEFIVIDCRFPYEYQGGHIRGAVNIHSKDSLEQNFLRPLQMDSKCVVLIFHCEFSSNRGPSMYRFLRGKDREVNEYPNLHYPEIYVLDGGYKAFFERCEELCEPKSYKPMLHADHREELKFFRTESKMLIKEKSKIGFRRCSKTQDVVASVDEVSVVDDSTRLKSLFNWSVFVFKFFLCFCKK</sequence>
<dbReference type="AlphaFoldDB" id="T1ISL8"/>
<dbReference type="GO" id="GO:0004725">
    <property type="term" value="F:protein tyrosine phosphatase activity"/>
    <property type="evidence" value="ECO:0007669"/>
    <property type="project" value="UniProtKB-UniRule"/>
</dbReference>
<dbReference type="InterPro" id="IPR000751">
    <property type="entry name" value="MPI_Phosphatase"/>
</dbReference>
<dbReference type="eggNOG" id="KOG3772">
    <property type="taxonomic scope" value="Eukaryota"/>
</dbReference>
<dbReference type="PhylomeDB" id="T1ISL8"/>
<dbReference type="EC" id="3.1.3.48" evidence="8"/>